<evidence type="ECO:0000313" key="3">
    <source>
        <dbReference type="Proteomes" id="UP000287651"/>
    </source>
</evidence>
<name>A0A426XFW9_ENSVE</name>
<feature type="compositionally biased region" description="Gly residues" evidence="1">
    <location>
        <begin position="106"/>
        <end position="117"/>
    </location>
</feature>
<gene>
    <name evidence="2" type="ORF">B296_00057359</name>
</gene>
<accession>A0A426XFW9</accession>
<dbReference type="AlphaFoldDB" id="A0A426XFW9"/>
<evidence type="ECO:0000256" key="1">
    <source>
        <dbReference type="SAM" id="MobiDB-lite"/>
    </source>
</evidence>
<protein>
    <submittedName>
        <fullName evidence="2">Uncharacterized protein</fullName>
    </submittedName>
</protein>
<evidence type="ECO:0000313" key="2">
    <source>
        <dbReference type="EMBL" id="RRT38391.1"/>
    </source>
</evidence>
<feature type="region of interest" description="Disordered" evidence="1">
    <location>
        <begin position="98"/>
        <end position="117"/>
    </location>
</feature>
<dbReference type="Proteomes" id="UP000287651">
    <property type="component" value="Unassembled WGS sequence"/>
</dbReference>
<dbReference type="EMBL" id="AMZH03021263">
    <property type="protein sequence ID" value="RRT38391.1"/>
    <property type="molecule type" value="Genomic_DNA"/>
</dbReference>
<reference evidence="2 3" key="1">
    <citation type="journal article" date="2014" name="Agronomy (Basel)">
        <title>A Draft Genome Sequence for Ensete ventricosum, the Drought-Tolerant Tree Against Hunger.</title>
        <authorList>
            <person name="Harrison J."/>
            <person name="Moore K.A."/>
            <person name="Paszkiewicz K."/>
            <person name="Jones T."/>
            <person name="Grant M."/>
            <person name="Ambacheew D."/>
            <person name="Muzemil S."/>
            <person name="Studholme D.J."/>
        </authorList>
    </citation>
    <scope>NUCLEOTIDE SEQUENCE [LARGE SCALE GENOMIC DNA]</scope>
</reference>
<comment type="caution">
    <text evidence="2">The sequence shown here is derived from an EMBL/GenBank/DDBJ whole genome shotgun (WGS) entry which is preliminary data.</text>
</comment>
<sequence>MRLPDREEGVAIQVVALNGPLRILEDDLHVSSVSGVEDARRGRDRCAGRRRFVIDTVVLEHLVGDAVISASLSGPWGLGRAALAVRFHRNDRHWFKDQAQSTGAVGSSGDGGTLEPA</sequence>
<organism evidence="2 3">
    <name type="scientific">Ensete ventricosum</name>
    <name type="common">Abyssinian banana</name>
    <name type="synonym">Musa ensete</name>
    <dbReference type="NCBI Taxonomy" id="4639"/>
    <lineage>
        <taxon>Eukaryota</taxon>
        <taxon>Viridiplantae</taxon>
        <taxon>Streptophyta</taxon>
        <taxon>Embryophyta</taxon>
        <taxon>Tracheophyta</taxon>
        <taxon>Spermatophyta</taxon>
        <taxon>Magnoliopsida</taxon>
        <taxon>Liliopsida</taxon>
        <taxon>Zingiberales</taxon>
        <taxon>Musaceae</taxon>
        <taxon>Ensete</taxon>
    </lineage>
</organism>
<proteinExistence type="predicted"/>